<evidence type="ECO:0000313" key="11">
    <source>
        <dbReference type="Proteomes" id="UP000271162"/>
    </source>
</evidence>
<comment type="subcellular location">
    <subcellularLocation>
        <location evidence="1">Nucleus</location>
    </subcellularLocation>
</comment>
<accession>A0A158R1T4</accession>
<dbReference type="GO" id="GO:0005634">
    <property type="term" value="C:nucleus"/>
    <property type="evidence" value="ECO:0007669"/>
    <property type="project" value="UniProtKB-SubCell"/>
</dbReference>
<dbReference type="InterPro" id="IPR012677">
    <property type="entry name" value="Nucleotide-bd_a/b_plait_sf"/>
</dbReference>
<evidence type="ECO:0000256" key="2">
    <source>
        <dbReference type="ARBA" id="ARBA00022723"/>
    </source>
</evidence>
<evidence type="ECO:0000313" key="10">
    <source>
        <dbReference type="EMBL" id="VDL77985.1"/>
    </source>
</evidence>
<dbReference type="GO" id="GO:0008270">
    <property type="term" value="F:zinc ion binding"/>
    <property type="evidence" value="ECO:0007669"/>
    <property type="project" value="UniProtKB-KW"/>
</dbReference>
<dbReference type="CDD" id="cd16618">
    <property type="entry name" value="mRING-HC-C4C4_CNOT4"/>
    <property type="match status" value="1"/>
</dbReference>
<dbReference type="SUPFAM" id="SSF54928">
    <property type="entry name" value="RNA-binding domain, RBD"/>
    <property type="match status" value="1"/>
</dbReference>
<feature type="domain" description="RING-type" evidence="9">
    <location>
        <begin position="13"/>
        <end position="56"/>
    </location>
</feature>
<dbReference type="Gene3D" id="3.30.40.10">
    <property type="entry name" value="Zinc/RING finger domain, C3HC4 (zinc finger)"/>
    <property type="match status" value="1"/>
</dbReference>
<evidence type="ECO:0000256" key="1">
    <source>
        <dbReference type="ARBA" id="ARBA00004123"/>
    </source>
</evidence>
<dbReference type="PANTHER" id="PTHR12603:SF0">
    <property type="entry name" value="CCR4-NOT TRANSCRIPTION COMPLEX SUBUNIT 4"/>
    <property type="match status" value="1"/>
</dbReference>
<dbReference type="PROSITE" id="PS50089">
    <property type="entry name" value="ZF_RING_2"/>
    <property type="match status" value="1"/>
</dbReference>
<organism evidence="12">
    <name type="scientific">Nippostrongylus brasiliensis</name>
    <name type="common">Rat hookworm</name>
    <dbReference type="NCBI Taxonomy" id="27835"/>
    <lineage>
        <taxon>Eukaryota</taxon>
        <taxon>Metazoa</taxon>
        <taxon>Ecdysozoa</taxon>
        <taxon>Nematoda</taxon>
        <taxon>Chromadorea</taxon>
        <taxon>Rhabditida</taxon>
        <taxon>Rhabditina</taxon>
        <taxon>Rhabditomorpha</taxon>
        <taxon>Strongyloidea</taxon>
        <taxon>Heligmosomidae</taxon>
        <taxon>Nippostrongylus</taxon>
    </lineage>
</organism>
<dbReference type="OMA" id="CIMSIDG"/>
<dbReference type="GO" id="GO:0016567">
    <property type="term" value="P:protein ubiquitination"/>
    <property type="evidence" value="ECO:0007669"/>
    <property type="project" value="TreeGrafter"/>
</dbReference>
<dbReference type="Gene3D" id="3.30.70.330">
    <property type="match status" value="1"/>
</dbReference>
<reference evidence="10 11" key="2">
    <citation type="submission" date="2018-11" db="EMBL/GenBank/DDBJ databases">
        <authorList>
            <consortium name="Pathogen Informatics"/>
        </authorList>
    </citation>
    <scope>NUCLEOTIDE SEQUENCE [LARGE SCALE GENOMIC DNA]</scope>
</reference>
<keyword evidence="3 8" id="KW-0863">Zinc-finger</keyword>
<keyword evidence="11" id="KW-1185">Reference proteome</keyword>
<dbReference type="InterPro" id="IPR001841">
    <property type="entry name" value="Znf_RING"/>
</dbReference>
<dbReference type="InterPro" id="IPR013083">
    <property type="entry name" value="Znf_RING/FYVE/PHD"/>
</dbReference>
<dbReference type="InterPro" id="IPR039515">
    <property type="entry name" value="NOT4_mRING-HC-C4C4"/>
</dbReference>
<reference evidence="12" key="1">
    <citation type="submission" date="2016-04" db="UniProtKB">
        <authorList>
            <consortium name="WormBaseParasite"/>
        </authorList>
    </citation>
    <scope>IDENTIFICATION</scope>
</reference>
<evidence type="ECO:0000256" key="5">
    <source>
        <dbReference type="ARBA" id="ARBA00022884"/>
    </source>
</evidence>
<gene>
    <name evidence="10" type="ORF">NBR_LOCUS14396</name>
</gene>
<keyword evidence="5" id="KW-0694">RNA-binding</keyword>
<keyword evidence="6" id="KW-0175">Coiled coil</keyword>
<protein>
    <submittedName>
        <fullName evidence="12">CCR4-NOT transcription complex subunit 4 (inferred by orthology to a human protein)</fullName>
    </submittedName>
</protein>
<keyword evidence="7" id="KW-0539">Nucleus</keyword>
<dbReference type="GO" id="GO:0004842">
    <property type="term" value="F:ubiquitin-protein transferase activity"/>
    <property type="evidence" value="ECO:0007669"/>
    <property type="project" value="InterPro"/>
</dbReference>
<dbReference type="WBParaSite" id="NBR_0001439501-mRNA-1">
    <property type="protein sequence ID" value="NBR_0001439501-mRNA-1"/>
    <property type="gene ID" value="NBR_0001439501"/>
</dbReference>
<name>A0A158R1T4_NIPBR</name>
<dbReference type="InterPro" id="IPR035979">
    <property type="entry name" value="RBD_domain_sf"/>
</dbReference>
<evidence type="ECO:0000256" key="7">
    <source>
        <dbReference type="ARBA" id="ARBA00023242"/>
    </source>
</evidence>
<evidence type="ECO:0000313" key="12">
    <source>
        <dbReference type="WBParaSite" id="NBR_0001439501-mRNA-1"/>
    </source>
</evidence>
<dbReference type="AlphaFoldDB" id="A0A158R1T4"/>
<evidence type="ECO:0000256" key="3">
    <source>
        <dbReference type="ARBA" id="ARBA00022771"/>
    </source>
</evidence>
<evidence type="ECO:0000256" key="8">
    <source>
        <dbReference type="PROSITE-ProRule" id="PRU00175"/>
    </source>
</evidence>
<evidence type="ECO:0000256" key="4">
    <source>
        <dbReference type="ARBA" id="ARBA00022833"/>
    </source>
</evidence>
<dbReference type="SUPFAM" id="SSF57850">
    <property type="entry name" value="RING/U-box"/>
    <property type="match status" value="1"/>
</dbReference>
<dbReference type="GO" id="GO:0003723">
    <property type="term" value="F:RNA binding"/>
    <property type="evidence" value="ECO:0007669"/>
    <property type="project" value="UniProtKB-KW"/>
</dbReference>
<keyword evidence="2" id="KW-0479">Metal-binding</keyword>
<dbReference type="PANTHER" id="PTHR12603">
    <property type="entry name" value="CCR4-NOT TRANSCRIPTION COMPLEX RELATED"/>
    <property type="match status" value="1"/>
</dbReference>
<dbReference type="Pfam" id="PF14570">
    <property type="entry name" value="zf-RING_4"/>
    <property type="match status" value="1"/>
</dbReference>
<evidence type="ECO:0000259" key="9">
    <source>
        <dbReference type="PROSITE" id="PS50089"/>
    </source>
</evidence>
<keyword evidence="4" id="KW-0862">Zinc</keyword>
<dbReference type="EMBL" id="UYSL01021347">
    <property type="protein sequence ID" value="VDL77985.1"/>
    <property type="molecule type" value="Genomic_DNA"/>
</dbReference>
<proteinExistence type="predicted"/>
<dbReference type="GO" id="GO:0030014">
    <property type="term" value="C:CCR4-NOT complex"/>
    <property type="evidence" value="ECO:0007669"/>
    <property type="project" value="InterPro"/>
</dbReference>
<dbReference type="Proteomes" id="UP000271162">
    <property type="component" value="Unassembled WGS sequence"/>
</dbReference>
<dbReference type="STRING" id="27835.A0A158R1T4"/>
<evidence type="ECO:0000256" key="6">
    <source>
        <dbReference type="ARBA" id="ARBA00023054"/>
    </source>
</evidence>
<dbReference type="FunFam" id="3.30.40.10:FF:000006">
    <property type="entry name" value="CCR4-NOT transcription complex subunit 4"/>
    <property type="match status" value="1"/>
</dbReference>
<dbReference type="InterPro" id="IPR039780">
    <property type="entry name" value="Mot2"/>
</dbReference>
<sequence length="167" mass="19047">MSCSSDEQSDKECPLCMEQLEIDDLDFYPCKCEYQICRFCWHRLLTDENGLCPACRQPYPEDPVTFKVVVGTAPTANHPHAQPSHTAYVTYSKVEEALKAIQAVCNAQLDGRIVKASLGTTKYCSSFLRSQKCFKPECMYLHEIADSDISFTKEDMHMGKHAEYEKR</sequence>